<dbReference type="OrthoDB" id="9829309at2"/>
<accession>A0A1T3P5U8</accession>
<dbReference type="RefSeq" id="WP_078978733.1">
    <property type="nucleotide sequence ID" value="NZ_MWQN01000001.1"/>
</dbReference>
<dbReference type="Proteomes" id="UP000190037">
    <property type="component" value="Unassembled WGS sequence"/>
</dbReference>
<proteinExistence type="predicted"/>
<keyword evidence="2" id="KW-1185">Reference proteome</keyword>
<organism evidence="1 2">
    <name type="scientific">Embleya scabrispora</name>
    <dbReference type="NCBI Taxonomy" id="159449"/>
    <lineage>
        <taxon>Bacteria</taxon>
        <taxon>Bacillati</taxon>
        <taxon>Actinomycetota</taxon>
        <taxon>Actinomycetes</taxon>
        <taxon>Kitasatosporales</taxon>
        <taxon>Streptomycetaceae</taxon>
        <taxon>Embleya</taxon>
    </lineage>
</organism>
<evidence type="ECO:0000313" key="1">
    <source>
        <dbReference type="EMBL" id="OPC84436.1"/>
    </source>
</evidence>
<comment type="caution">
    <text evidence="1">The sequence shown here is derived from an EMBL/GenBank/DDBJ whole genome shotgun (WGS) entry which is preliminary data.</text>
</comment>
<evidence type="ECO:0000313" key="2">
    <source>
        <dbReference type="Proteomes" id="UP000190037"/>
    </source>
</evidence>
<reference evidence="1 2" key="1">
    <citation type="submission" date="2017-03" db="EMBL/GenBank/DDBJ databases">
        <title>Draft genome sequence of Streptomyces scabrisporus NF3, endophyte isolated from Amphipterygium adstringens.</title>
        <authorList>
            <person name="Vazquez M."/>
            <person name="Ceapa C.D."/>
            <person name="Rodriguez Luna D."/>
            <person name="Sanchez Esquivel S."/>
        </authorList>
    </citation>
    <scope>NUCLEOTIDE SEQUENCE [LARGE SCALE GENOMIC DNA]</scope>
    <source>
        <strain evidence="1 2">NF3</strain>
    </source>
</reference>
<gene>
    <name evidence="1" type="ORF">B4N89_29060</name>
</gene>
<dbReference type="AlphaFoldDB" id="A0A1T3P5U8"/>
<dbReference type="STRING" id="159449.B4N89_29060"/>
<name>A0A1T3P5U8_9ACTN</name>
<sequence length="173" mass="18815">MSTINTMTRLTPVKPATVRRALTRIDTKTVRTHPDGGRPGAPGISLRTLATLQRGRLVRLGTEVPLRGRNMGITRAGRQALIARGRHRKGAWAALLNQELTWTTAGGDVLEIADMHPYHCANAAAWLQRNAAAIRADADPRRRGDAVAWIDETPLLRALVAAVEDTLPPSPSR</sequence>
<protein>
    <submittedName>
        <fullName evidence="1">Uncharacterized protein</fullName>
    </submittedName>
</protein>
<dbReference type="EMBL" id="MWQN01000001">
    <property type="protein sequence ID" value="OPC84436.1"/>
    <property type="molecule type" value="Genomic_DNA"/>
</dbReference>